<protein>
    <recommendedName>
        <fullName evidence="5">Shugoshin C-terminal domain-containing protein</fullName>
    </recommendedName>
</protein>
<dbReference type="EMBL" id="JBHFFA010000004">
    <property type="protein sequence ID" value="KAL2630912.1"/>
    <property type="molecule type" value="Genomic_DNA"/>
</dbReference>
<evidence type="ECO:0000256" key="1">
    <source>
        <dbReference type="SAM" id="Coils"/>
    </source>
</evidence>
<proteinExistence type="predicted"/>
<feature type="region of interest" description="Disordered" evidence="2">
    <location>
        <begin position="187"/>
        <end position="208"/>
    </location>
</feature>
<name>A0ABD1YMH9_9MARC</name>
<feature type="compositionally biased region" description="Polar residues" evidence="2">
    <location>
        <begin position="256"/>
        <end position="280"/>
    </location>
</feature>
<evidence type="ECO:0008006" key="5">
    <source>
        <dbReference type="Google" id="ProtNLM"/>
    </source>
</evidence>
<evidence type="ECO:0000256" key="2">
    <source>
        <dbReference type="SAM" id="MobiDB-lite"/>
    </source>
</evidence>
<feature type="region of interest" description="Disordered" evidence="2">
    <location>
        <begin position="249"/>
        <end position="352"/>
    </location>
</feature>
<evidence type="ECO:0000313" key="4">
    <source>
        <dbReference type="Proteomes" id="UP001605036"/>
    </source>
</evidence>
<dbReference type="AlphaFoldDB" id="A0ABD1YMH9"/>
<comment type="caution">
    <text evidence="3">The sequence shown here is derived from an EMBL/GenBank/DDBJ whole genome shotgun (WGS) entry which is preliminary data.</text>
</comment>
<dbReference type="PANTHER" id="PTHR34373">
    <property type="entry name" value="SHUGOSHIN 2"/>
    <property type="match status" value="1"/>
</dbReference>
<feature type="coiled-coil region" evidence="1">
    <location>
        <begin position="54"/>
        <end position="92"/>
    </location>
</feature>
<dbReference type="Proteomes" id="UP001605036">
    <property type="component" value="Unassembled WGS sequence"/>
</dbReference>
<dbReference type="PANTHER" id="PTHR34373:SF9">
    <property type="entry name" value="SHUGOSHIN 2"/>
    <property type="match status" value="1"/>
</dbReference>
<reference evidence="3 4" key="1">
    <citation type="submission" date="2024-09" db="EMBL/GenBank/DDBJ databases">
        <title>Chromosome-scale assembly of Riccia fluitans.</title>
        <authorList>
            <person name="Paukszto L."/>
            <person name="Sawicki J."/>
            <person name="Karawczyk K."/>
            <person name="Piernik-Szablinska J."/>
            <person name="Szczecinska M."/>
            <person name="Mazdziarz M."/>
        </authorList>
    </citation>
    <scope>NUCLEOTIDE SEQUENCE [LARGE SCALE GENOMIC DNA]</scope>
    <source>
        <strain evidence="3">Rf_01</strain>
        <tissue evidence="3">Aerial parts of the thallus</tissue>
    </source>
</reference>
<accession>A0ABD1YMH9</accession>
<dbReference type="InterPro" id="IPR044693">
    <property type="entry name" value="SGO_plant"/>
</dbReference>
<organism evidence="3 4">
    <name type="scientific">Riccia fluitans</name>
    <dbReference type="NCBI Taxonomy" id="41844"/>
    <lineage>
        <taxon>Eukaryota</taxon>
        <taxon>Viridiplantae</taxon>
        <taxon>Streptophyta</taxon>
        <taxon>Embryophyta</taxon>
        <taxon>Marchantiophyta</taxon>
        <taxon>Marchantiopsida</taxon>
        <taxon>Marchantiidae</taxon>
        <taxon>Marchantiales</taxon>
        <taxon>Ricciaceae</taxon>
        <taxon>Riccia</taxon>
    </lineage>
</organism>
<sequence length="380" mass="42801">MGSERAGRDFLNTPSQRRRRLSNITNLSLSANWSSIGREDSLLKSCSKTTDFQLQKENMALKKLLADKEEALEEQAKRFEELQRDHRKLSQVNLDIINYNTRLSKDSAQFREENRLLNHEFKQLTYAYRTQMSELQLKLAETQEKLNKLLEERGCKDPVHLRKTRSQMYRRHSTSGRILLETDCHNSTKVMPQSPAAEENVSRPDVRRRSGRVVLTKETAAEVTQPLPGSIMHINRRSDLIGLEPMVEIPDEECSPRNSSNAAMTSTSLRGECSSKSGLTSEPKGRRRDEASSSACSLSDKSTDLVGPAARGGLNPLRTNKGDLVPPESRKLATSSSAPHFSRRVQTLPVSSSGRPVRKAVVCVSTYREPPLNTKMRRAI</sequence>
<keyword evidence="1" id="KW-0175">Coiled coil</keyword>
<keyword evidence="4" id="KW-1185">Reference proteome</keyword>
<gene>
    <name evidence="3" type="ORF">R1flu_015598</name>
</gene>
<feature type="compositionally biased region" description="Polar residues" evidence="2">
    <location>
        <begin position="332"/>
        <end position="352"/>
    </location>
</feature>
<evidence type="ECO:0000313" key="3">
    <source>
        <dbReference type="EMBL" id="KAL2630912.1"/>
    </source>
</evidence>